<feature type="transmembrane region" description="Helical" evidence="7">
    <location>
        <begin position="311"/>
        <end position="337"/>
    </location>
</feature>
<feature type="domain" description="Membrane transport protein MMPL" evidence="8">
    <location>
        <begin position="48"/>
        <end position="368"/>
    </location>
</feature>
<feature type="transmembrane region" description="Helical" evidence="7">
    <location>
        <begin position="585"/>
        <end position="607"/>
    </location>
</feature>
<keyword evidence="5 7" id="KW-1133">Transmembrane helix</keyword>
<dbReference type="PANTHER" id="PTHR33406:SF6">
    <property type="entry name" value="MEMBRANE PROTEIN YDGH-RELATED"/>
    <property type="match status" value="1"/>
</dbReference>
<dbReference type="AlphaFoldDB" id="A0A8J4H257"/>
<dbReference type="Proteomes" id="UP000677918">
    <property type="component" value="Unassembled WGS sequence"/>
</dbReference>
<dbReference type="Gene3D" id="1.20.1640.10">
    <property type="entry name" value="Multidrug efflux transporter AcrB transmembrane domain"/>
    <property type="match status" value="2"/>
</dbReference>
<evidence type="ECO:0000259" key="8">
    <source>
        <dbReference type="Pfam" id="PF03176"/>
    </source>
</evidence>
<dbReference type="InterPro" id="IPR050545">
    <property type="entry name" value="Mycobact_MmpL"/>
</dbReference>
<protein>
    <recommendedName>
        <fullName evidence="8">Membrane transport protein MMPL domain-containing protein</fullName>
    </recommendedName>
</protein>
<evidence type="ECO:0000313" key="9">
    <source>
        <dbReference type="EMBL" id="GIQ67358.1"/>
    </source>
</evidence>
<dbReference type="GO" id="GO:0005886">
    <property type="term" value="C:plasma membrane"/>
    <property type="evidence" value="ECO:0007669"/>
    <property type="project" value="UniProtKB-SubCell"/>
</dbReference>
<gene>
    <name evidence="9" type="ORF">XYCOK13_01820</name>
</gene>
<evidence type="ECO:0000256" key="4">
    <source>
        <dbReference type="ARBA" id="ARBA00022692"/>
    </source>
</evidence>
<comment type="subcellular location">
    <subcellularLocation>
        <location evidence="1">Cell membrane</location>
        <topology evidence="1">Multi-pass membrane protein</topology>
    </subcellularLocation>
</comment>
<comment type="caution">
    <text evidence="9">The sequence shown here is derived from an EMBL/GenBank/DDBJ whole genome shotgun (WGS) entry which is preliminary data.</text>
</comment>
<evidence type="ECO:0000256" key="3">
    <source>
        <dbReference type="ARBA" id="ARBA00022475"/>
    </source>
</evidence>
<proteinExistence type="inferred from homology"/>
<organism evidence="9 10">
    <name type="scientific">Xylanibacillus composti</name>
    <dbReference type="NCBI Taxonomy" id="1572762"/>
    <lineage>
        <taxon>Bacteria</taxon>
        <taxon>Bacillati</taxon>
        <taxon>Bacillota</taxon>
        <taxon>Bacilli</taxon>
        <taxon>Bacillales</taxon>
        <taxon>Paenibacillaceae</taxon>
        <taxon>Xylanibacillus</taxon>
    </lineage>
</organism>
<keyword evidence="10" id="KW-1185">Reference proteome</keyword>
<feature type="transmembrane region" description="Helical" evidence="7">
    <location>
        <begin position="619"/>
        <end position="639"/>
    </location>
</feature>
<dbReference type="PANTHER" id="PTHR33406">
    <property type="entry name" value="MEMBRANE PROTEIN MJ1562-RELATED"/>
    <property type="match status" value="1"/>
</dbReference>
<comment type="similarity">
    <text evidence="2">Belongs to the resistance-nodulation-cell division (RND) (TC 2.A.6) family. MmpL subfamily.</text>
</comment>
<evidence type="ECO:0000313" key="10">
    <source>
        <dbReference type="Proteomes" id="UP000677918"/>
    </source>
</evidence>
<accession>A0A8J4H257</accession>
<feature type="transmembrane region" description="Helical" evidence="7">
    <location>
        <begin position="686"/>
        <end position="710"/>
    </location>
</feature>
<feature type="transmembrane region" description="Helical" evidence="7">
    <location>
        <begin position="660"/>
        <end position="680"/>
    </location>
</feature>
<feature type="transmembrane region" description="Helical" evidence="7">
    <location>
        <begin position="239"/>
        <end position="258"/>
    </location>
</feature>
<dbReference type="SUPFAM" id="SSF82866">
    <property type="entry name" value="Multidrug efflux transporter AcrB transmembrane domain"/>
    <property type="match status" value="2"/>
</dbReference>
<feature type="transmembrane region" description="Helical" evidence="7">
    <location>
        <begin position="367"/>
        <end position="385"/>
    </location>
</feature>
<keyword evidence="4 7" id="KW-0812">Transmembrane</keyword>
<dbReference type="RefSeq" id="WP_373314288.1">
    <property type="nucleotide sequence ID" value="NZ_BOVK01000003.1"/>
</dbReference>
<keyword evidence="3" id="KW-1003">Cell membrane</keyword>
<evidence type="ECO:0000256" key="2">
    <source>
        <dbReference type="ARBA" id="ARBA00010157"/>
    </source>
</evidence>
<reference evidence="9" key="1">
    <citation type="submission" date="2021-04" db="EMBL/GenBank/DDBJ databases">
        <title>Draft genome sequence of Xylanibacillus composti strain K13.</title>
        <authorList>
            <person name="Uke A."/>
            <person name="Chhe C."/>
            <person name="Baramee S."/>
            <person name="Kosugi A."/>
        </authorList>
    </citation>
    <scope>NUCLEOTIDE SEQUENCE</scope>
    <source>
        <strain evidence="9">K13</strain>
    </source>
</reference>
<keyword evidence="6 7" id="KW-0472">Membrane</keyword>
<feature type="transmembrane region" description="Helical" evidence="7">
    <location>
        <begin position="185"/>
        <end position="202"/>
    </location>
</feature>
<sequence>MMKWVVRWKWLVLAIWIIAAAGLMLSAPSMADLVRDKGQIQVPEGYPSTAAAEMLKELHGREGGGALHSTLLVFHNDAGLNDADFAEMAEAARLLQASIADGSGVVSVVTHLMEPALTPQMLAEDGRTSIVLLQVSLEGREPAAVHEALVGMLEHLRAAHYFTGDWIINEDLIYSAQEGLKKTEIITVVLIVTILLLVFRSVAAPFIPLLTVGLSYLAAQSVVAFLVDLANFPLSTFTQIFMVAVMFGIGTDYCILLISRFKEELVQQGESTQAILATYRSAGRTVLVAGLAVLVGFTAIGFSAFTLYRSAVAVAVGVAVLLLALVTLVPFFMAVLGKHVFWPSRRKLEHKPSGLYRALGSFSLKRPIWSLLLLVVLLGPLLAGYDNRVSFNSLDEIGERYDSVKGFNLVAESFGPGETLPSTVVVEFPQSLPLPDGLAYLEQVSAELDAVEGVKAVRSASRPTGVPLDLAQLGGLQEAQEGQLQAMLAAYLSPDQTIASFEVVFEGDPYAQETMDRIHDLEEAAKRALDGTPYAGADLAVGGVTSTNRDLRDISSADYSRTVVLMIAGIALILIVLFRSLVIPLYVLASLIVTFFASMAVTELIFVDVLNYVGTSWSVSFFGFVMLMALGVDYSIFLMDRFKEYRSLPPRTAIMQAMERMGAVIISAAAILAGTFAAMLPSGVMSLLQIATIIISGLAIYAFVMLPLFIPVMVRLFGRANWWPFMPKFEAGREP</sequence>
<evidence type="ECO:0000256" key="7">
    <source>
        <dbReference type="SAM" id="Phobius"/>
    </source>
</evidence>
<feature type="transmembrane region" description="Helical" evidence="7">
    <location>
        <begin position="286"/>
        <end position="305"/>
    </location>
</feature>
<evidence type="ECO:0000256" key="5">
    <source>
        <dbReference type="ARBA" id="ARBA00022989"/>
    </source>
</evidence>
<feature type="transmembrane region" description="Helical" evidence="7">
    <location>
        <begin position="559"/>
        <end position="578"/>
    </location>
</feature>
<dbReference type="Pfam" id="PF03176">
    <property type="entry name" value="MMPL"/>
    <property type="match status" value="2"/>
</dbReference>
<feature type="domain" description="Membrane transport protein MMPL" evidence="8">
    <location>
        <begin position="403"/>
        <end position="726"/>
    </location>
</feature>
<name>A0A8J4H257_9BACL</name>
<dbReference type="InterPro" id="IPR004869">
    <property type="entry name" value="MMPL_dom"/>
</dbReference>
<evidence type="ECO:0000256" key="1">
    <source>
        <dbReference type="ARBA" id="ARBA00004651"/>
    </source>
</evidence>
<dbReference type="EMBL" id="BOVK01000003">
    <property type="protein sequence ID" value="GIQ67358.1"/>
    <property type="molecule type" value="Genomic_DNA"/>
</dbReference>
<evidence type="ECO:0000256" key="6">
    <source>
        <dbReference type="ARBA" id="ARBA00023136"/>
    </source>
</evidence>